<dbReference type="NCBIfam" id="TIGR02374">
    <property type="entry name" value="nitri_red_nirB"/>
    <property type="match status" value="1"/>
</dbReference>
<keyword evidence="12" id="KW-0560">Oxidoreductase</keyword>
<dbReference type="GO" id="GO:0020037">
    <property type="term" value="F:heme binding"/>
    <property type="evidence" value="ECO:0007669"/>
    <property type="project" value="InterPro"/>
</dbReference>
<dbReference type="InterPro" id="IPR023753">
    <property type="entry name" value="FAD/NAD-binding_dom"/>
</dbReference>
<dbReference type="SUPFAM" id="SSF56014">
    <property type="entry name" value="Nitrite and sulphite reductase 4Fe-4S domain-like"/>
    <property type="match status" value="1"/>
</dbReference>
<accession>A0A7W5G9C7</accession>
<keyword evidence="5" id="KW-0408">Iron</keyword>
<evidence type="ECO:0000256" key="2">
    <source>
        <dbReference type="ARBA" id="ARBA00022630"/>
    </source>
</evidence>
<dbReference type="InterPro" id="IPR006067">
    <property type="entry name" value="NO2/SO3_Rdtase_4Fe4S_dom"/>
</dbReference>
<dbReference type="FunFam" id="3.50.50.60:FF:000033">
    <property type="entry name" value="Nitrite reductase [NAD(P)H], large subunit"/>
    <property type="match status" value="1"/>
</dbReference>
<dbReference type="RefSeq" id="WP_183560582.1">
    <property type="nucleotide sequence ID" value="NZ_CBCSLB010000011.1"/>
</dbReference>
<organism evidence="12 13">
    <name type="scientific">Paenibacillus endophyticus</name>
    <dbReference type="NCBI Taxonomy" id="1294268"/>
    <lineage>
        <taxon>Bacteria</taxon>
        <taxon>Bacillati</taxon>
        <taxon>Bacillota</taxon>
        <taxon>Bacilli</taxon>
        <taxon>Bacillales</taxon>
        <taxon>Paenibacillaceae</taxon>
        <taxon>Paenibacillus</taxon>
    </lineage>
</organism>
<dbReference type="GO" id="GO:0042128">
    <property type="term" value="P:nitrate assimilation"/>
    <property type="evidence" value="ECO:0007669"/>
    <property type="project" value="InterPro"/>
</dbReference>
<dbReference type="Gene3D" id="3.30.413.10">
    <property type="entry name" value="Sulfite Reductase Hemoprotein, domain 1"/>
    <property type="match status" value="1"/>
</dbReference>
<gene>
    <name evidence="12" type="ORF">FHS16_001557</name>
</gene>
<dbReference type="PANTHER" id="PTHR43429">
    <property type="entry name" value="PYRIDINE NUCLEOTIDE-DISULFIDE OXIDOREDUCTASE DOMAIN-CONTAINING"/>
    <property type="match status" value="1"/>
</dbReference>
<evidence type="ECO:0000259" key="8">
    <source>
        <dbReference type="Pfam" id="PF01077"/>
    </source>
</evidence>
<evidence type="ECO:0000259" key="9">
    <source>
        <dbReference type="Pfam" id="PF04324"/>
    </source>
</evidence>
<dbReference type="InterPro" id="IPR050260">
    <property type="entry name" value="FAD-bd_OxRdtase"/>
</dbReference>
<dbReference type="PRINTS" id="PR00411">
    <property type="entry name" value="PNDRDTASEI"/>
</dbReference>
<protein>
    <submittedName>
        <fullName evidence="12">Nitrite reductase (NADH) large subunit</fullName>
        <ecNumber evidence="12">1.7.1.15</ecNumber>
    </submittedName>
</protein>
<keyword evidence="4" id="KW-0274">FAD</keyword>
<evidence type="ECO:0000256" key="5">
    <source>
        <dbReference type="ARBA" id="ARBA00023004"/>
    </source>
</evidence>
<dbReference type="InterPro" id="IPR007419">
    <property type="entry name" value="BFD-like_2Fe2S-bd_dom"/>
</dbReference>
<name>A0A7W5G9C7_9BACL</name>
<dbReference type="GO" id="GO:0050660">
    <property type="term" value="F:flavin adenine dinucleotide binding"/>
    <property type="evidence" value="ECO:0007669"/>
    <property type="project" value="InterPro"/>
</dbReference>
<evidence type="ECO:0000256" key="3">
    <source>
        <dbReference type="ARBA" id="ARBA00022723"/>
    </source>
</evidence>
<evidence type="ECO:0000256" key="6">
    <source>
        <dbReference type="ARBA" id="ARBA00023014"/>
    </source>
</evidence>
<dbReference type="PRINTS" id="PR00368">
    <property type="entry name" value="FADPNR"/>
</dbReference>
<dbReference type="Pfam" id="PF07992">
    <property type="entry name" value="Pyr_redox_2"/>
    <property type="match status" value="1"/>
</dbReference>
<dbReference type="InterPro" id="IPR012744">
    <property type="entry name" value="Nitri_red_NirB"/>
</dbReference>
<feature type="domain" description="NADH-rubredoxin oxidoreductase C-terminal" evidence="11">
    <location>
        <begin position="316"/>
        <end position="384"/>
    </location>
</feature>
<feature type="region of interest" description="Disordered" evidence="7">
    <location>
        <begin position="698"/>
        <end position="719"/>
    </location>
</feature>
<dbReference type="Pfam" id="PF18267">
    <property type="entry name" value="Rubredoxin_C"/>
    <property type="match status" value="1"/>
</dbReference>
<dbReference type="InterPro" id="IPR045854">
    <property type="entry name" value="NO2/SO3_Rdtase_4Fe4S_sf"/>
</dbReference>
<dbReference type="GO" id="GO:0050661">
    <property type="term" value="F:NADP binding"/>
    <property type="evidence" value="ECO:0007669"/>
    <property type="project" value="InterPro"/>
</dbReference>
<dbReference type="SUPFAM" id="SSF51905">
    <property type="entry name" value="FAD/NAD(P)-binding domain"/>
    <property type="match status" value="2"/>
</dbReference>
<evidence type="ECO:0000313" key="12">
    <source>
        <dbReference type="EMBL" id="MBB3151511.1"/>
    </source>
</evidence>
<keyword evidence="3" id="KW-0479">Metal-binding</keyword>
<evidence type="ECO:0000259" key="10">
    <source>
        <dbReference type="Pfam" id="PF07992"/>
    </source>
</evidence>
<feature type="domain" description="FAD/NAD(P)-binding" evidence="10">
    <location>
        <begin position="5"/>
        <end position="281"/>
    </location>
</feature>
<dbReference type="InterPro" id="IPR016156">
    <property type="entry name" value="FAD/NAD-linked_Rdtase_dimer_sf"/>
</dbReference>
<feature type="domain" description="BFD-like [2Fe-2S]-binding" evidence="9">
    <location>
        <begin position="415"/>
        <end position="463"/>
    </location>
</feature>
<dbReference type="InterPro" id="IPR041854">
    <property type="entry name" value="BFD-like_2Fe2S-bd_dom_sf"/>
</dbReference>
<dbReference type="InterPro" id="IPR036188">
    <property type="entry name" value="FAD/NAD-bd_sf"/>
</dbReference>
<dbReference type="Pfam" id="PF04324">
    <property type="entry name" value="Fer2_BFD"/>
    <property type="match status" value="1"/>
</dbReference>
<dbReference type="InterPro" id="IPR041575">
    <property type="entry name" value="Rubredoxin_C"/>
</dbReference>
<comment type="caution">
    <text evidence="12">The sequence shown here is derived from an EMBL/GenBank/DDBJ whole genome shotgun (WGS) entry which is preliminary data.</text>
</comment>
<comment type="cofactor">
    <cofactor evidence="1">
        <name>FAD</name>
        <dbReference type="ChEBI" id="CHEBI:57692"/>
    </cofactor>
</comment>
<dbReference type="CDD" id="cd19943">
    <property type="entry name" value="NirB_Fer2_BFD-like_1"/>
    <property type="match status" value="1"/>
</dbReference>
<dbReference type="Gene3D" id="1.10.10.1100">
    <property type="entry name" value="BFD-like [2Fe-2S]-binding domain"/>
    <property type="match status" value="1"/>
</dbReference>
<reference evidence="12 13" key="1">
    <citation type="submission" date="2020-08" db="EMBL/GenBank/DDBJ databases">
        <title>Genomic Encyclopedia of Type Strains, Phase III (KMG-III): the genomes of soil and plant-associated and newly described type strains.</title>
        <authorList>
            <person name="Whitman W."/>
        </authorList>
    </citation>
    <scope>NUCLEOTIDE SEQUENCE [LARGE SCALE GENOMIC DNA]</scope>
    <source>
        <strain evidence="12 13">CECT 8234</strain>
    </source>
</reference>
<dbReference type="Proteomes" id="UP000518605">
    <property type="component" value="Unassembled WGS sequence"/>
</dbReference>
<evidence type="ECO:0000256" key="7">
    <source>
        <dbReference type="SAM" id="MobiDB-lite"/>
    </source>
</evidence>
<sequence>MSREKLVVIGNGMAGIRCVEEIIKLAPLKYQITVFGNEPHPNYNRILLSKVLQGDSSIESIVINDWSWYEEKGIRLYTSETVAQINTDSQFVKTVSGIRTDYDHLIIATGSSAFIPPIAGIHKQGVISFRNINDCQTMMAYAKKYKKAAVIGGGLLGLEAARGLLNLGMETDVIHNAPYLMNRQLDRMSADLLRKELEDQGMRFWLSKETDSIIGLNRAKGIRFTNGNTLDADLIVVSVGIRPNTELAKKSGIETNRAIVVDDYMRTSMRNVYAVGECAEHRGVAYGLVAPLYEQGKVLASTLCGQSTEPYQGSVPYAQLKVSGVEVFSAGDIQSDQAETAVQIYDGIRGTYKKITMKDGIVKGAILFGDSSEGTQLLNLVKKQASITELASKATSGGNSANEELIANMPDRETVCACNAVSKGAIMCAVLEEGLQTTDQVKDCTKASSSCGGCRPMVDAIVQYALQHGKAGMTIQADPICSCTETSHETLKAAIAADPDSAPNEHMAMLGWSRTSGCTICRAAIQYYASLHNQKAMMDGKADAWIGHANRLHVNTHDELGIRSSSTYDAQSMGSLLQASCSELSYPAVVRTAIASGLHQPAGVLVHDLGITGAPAGWEIYAGGHSEHPVKQAHLIGIADTDGLALSLSVSLLQLYREKAEYGESMWKWIEREGLMEIRERVLDPEYRDELVERAEASSLRVRTDERQGEEYAATASSD</sequence>
<evidence type="ECO:0000256" key="1">
    <source>
        <dbReference type="ARBA" id="ARBA00001974"/>
    </source>
</evidence>
<dbReference type="AlphaFoldDB" id="A0A7W5G9C7"/>
<dbReference type="EMBL" id="JACHXW010000004">
    <property type="protein sequence ID" value="MBB3151511.1"/>
    <property type="molecule type" value="Genomic_DNA"/>
</dbReference>
<evidence type="ECO:0000313" key="13">
    <source>
        <dbReference type="Proteomes" id="UP000518605"/>
    </source>
</evidence>
<dbReference type="Gene3D" id="3.30.390.30">
    <property type="match status" value="1"/>
</dbReference>
<keyword evidence="13" id="KW-1185">Reference proteome</keyword>
<dbReference type="CDD" id="cd19944">
    <property type="entry name" value="NirB_Fer2_BFD-like_2"/>
    <property type="match status" value="1"/>
</dbReference>
<dbReference type="PANTHER" id="PTHR43429:SF3">
    <property type="entry name" value="NITRITE REDUCTASE [NAD(P)H]"/>
    <property type="match status" value="1"/>
</dbReference>
<dbReference type="GO" id="GO:0106316">
    <property type="term" value="F:nitrite reductase (NADH) activity"/>
    <property type="evidence" value="ECO:0007669"/>
    <property type="project" value="UniProtKB-EC"/>
</dbReference>
<keyword evidence="2" id="KW-0285">Flavoprotein</keyword>
<feature type="compositionally biased region" description="Basic and acidic residues" evidence="7">
    <location>
        <begin position="698"/>
        <end position="710"/>
    </location>
</feature>
<evidence type="ECO:0000256" key="4">
    <source>
        <dbReference type="ARBA" id="ARBA00022827"/>
    </source>
</evidence>
<feature type="domain" description="Nitrite/sulphite reductase 4Fe-4S" evidence="8">
    <location>
        <begin position="565"/>
        <end position="683"/>
    </location>
</feature>
<dbReference type="Gene3D" id="3.50.50.60">
    <property type="entry name" value="FAD/NAD(P)-binding domain"/>
    <property type="match status" value="2"/>
</dbReference>
<dbReference type="GO" id="GO:0046872">
    <property type="term" value="F:metal ion binding"/>
    <property type="evidence" value="ECO:0007669"/>
    <property type="project" value="UniProtKB-KW"/>
</dbReference>
<keyword evidence="6" id="KW-0411">Iron-sulfur</keyword>
<dbReference type="GO" id="GO:0051536">
    <property type="term" value="F:iron-sulfur cluster binding"/>
    <property type="evidence" value="ECO:0007669"/>
    <property type="project" value="UniProtKB-KW"/>
</dbReference>
<evidence type="ECO:0000259" key="11">
    <source>
        <dbReference type="Pfam" id="PF18267"/>
    </source>
</evidence>
<dbReference type="Pfam" id="PF01077">
    <property type="entry name" value="NIR_SIR"/>
    <property type="match status" value="1"/>
</dbReference>
<proteinExistence type="predicted"/>
<dbReference type="EC" id="1.7.1.15" evidence="12"/>